<dbReference type="Pfam" id="PF00617">
    <property type="entry name" value="RasGEF"/>
    <property type="match status" value="1"/>
</dbReference>
<dbReference type="SMART" id="SM00229">
    <property type="entry name" value="RasGEFN"/>
    <property type="match status" value="1"/>
</dbReference>
<dbReference type="PROSITE" id="PS50009">
    <property type="entry name" value="RASGEF_CAT"/>
    <property type="match status" value="1"/>
</dbReference>
<feature type="region of interest" description="Disordered" evidence="3">
    <location>
        <begin position="1"/>
        <end position="87"/>
    </location>
</feature>
<dbReference type="Gene3D" id="1.10.840.10">
    <property type="entry name" value="Ras guanine-nucleotide exchange factors catalytic domain"/>
    <property type="match status" value="1"/>
</dbReference>
<dbReference type="InterPro" id="IPR000651">
    <property type="entry name" value="Ras-like_Gua-exchang_fac_N"/>
</dbReference>
<evidence type="ECO:0000313" key="7">
    <source>
        <dbReference type="Proteomes" id="UP000759537"/>
    </source>
</evidence>
<evidence type="ECO:0000259" key="4">
    <source>
        <dbReference type="PROSITE" id="PS50009"/>
    </source>
</evidence>
<accession>A0A9P5MT60</accession>
<dbReference type="CDD" id="cd06224">
    <property type="entry name" value="REM"/>
    <property type="match status" value="1"/>
</dbReference>
<evidence type="ECO:0000313" key="6">
    <source>
        <dbReference type="EMBL" id="KAF8478050.1"/>
    </source>
</evidence>
<evidence type="ECO:0000256" key="2">
    <source>
        <dbReference type="PROSITE-ProRule" id="PRU00168"/>
    </source>
</evidence>
<dbReference type="PANTHER" id="PTHR23113">
    <property type="entry name" value="GUANINE NUCLEOTIDE EXCHANGE FACTOR"/>
    <property type="match status" value="1"/>
</dbReference>
<organism evidence="6 7">
    <name type="scientific">Russula ochroleuca</name>
    <dbReference type="NCBI Taxonomy" id="152965"/>
    <lineage>
        <taxon>Eukaryota</taxon>
        <taxon>Fungi</taxon>
        <taxon>Dikarya</taxon>
        <taxon>Basidiomycota</taxon>
        <taxon>Agaricomycotina</taxon>
        <taxon>Agaricomycetes</taxon>
        <taxon>Russulales</taxon>
        <taxon>Russulaceae</taxon>
        <taxon>Russula</taxon>
    </lineage>
</organism>
<evidence type="ECO:0000256" key="3">
    <source>
        <dbReference type="SAM" id="MobiDB-lite"/>
    </source>
</evidence>
<feature type="compositionally biased region" description="Polar residues" evidence="3">
    <location>
        <begin position="48"/>
        <end position="78"/>
    </location>
</feature>
<evidence type="ECO:0000256" key="1">
    <source>
        <dbReference type="ARBA" id="ARBA00022658"/>
    </source>
</evidence>
<comment type="caution">
    <text evidence="6">The sequence shown here is derived from an EMBL/GenBank/DDBJ whole genome shotgun (WGS) entry which is preliminary data.</text>
</comment>
<protein>
    <submittedName>
        <fullName evidence="6">Ras guanine nucleotide exchange factor domain-containing protein</fullName>
    </submittedName>
</protein>
<feature type="compositionally biased region" description="Polar residues" evidence="3">
    <location>
        <begin position="27"/>
        <end position="39"/>
    </location>
</feature>
<feature type="domain" description="N-terminal Ras-GEF" evidence="5">
    <location>
        <begin position="391"/>
        <end position="526"/>
    </location>
</feature>
<feature type="domain" description="Ras-GEF" evidence="4">
    <location>
        <begin position="615"/>
        <end position="856"/>
    </location>
</feature>
<dbReference type="Proteomes" id="UP000759537">
    <property type="component" value="Unassembled WGS sequence"/>
</dbReference>
<name>A0A9P5MT60_9AGAM</name>
<proteinExistence type="predicted"/>
<keyword evidence="7" id="KW-1185">Reference proteome</keyword>
<dbReference type="InterPro" id="IPR023578">
    <property type="entry name" value="Ras_GEF_dom_sf"/>
</dbReference>
<dbReference type="GO" id="GO:0005886">
    <property type="term" value="C:plasma membrane"/>
    <property type="evidence" value="ECO:0007669"/>
    <property type="project" value="TreeGrafter"/>
</dbReference>
<dbReference type="PROSITE" id="PS50212">
    <property type="entry name" value="RASGEF_NTER"/>
    <property type="match status" value="1"/>
</dbReference>
<dbReference type="SUPFAM" id="SSF48366">
    <property type="entry name" value="Ras GEF"/>
    <property type="match status" value="1"/>
</dbReference>
<sequence>MPLSIVIPVQPDLPYHQGGHSPPGDTPTLTDDASNSSVAPSEEGWLSRHSQGTNSPGISPLSTPSQAQVATPSRKASTSSLPIFSRPPPPVPPVVHWWTSSSSPTSSSCTLVGSLQVKNKATDGAADCGLRVHLQTYLDENKLANRSVTINSAASQCAAQKGFQEYSGSQLGGSFHQVLTHATMLDFASEQSNYEGISQIVHGLDRGIDEFLESLDQLPFELRNMESFITATSDILRAKSALLGAAGQLTAEADAETLYRTVKCCQHERDMLLRAIRVFFDVADFESRLQAKLSLKPDNGPEPSPKRRFRLKLPRRQSTNTKRSRLPGPPPVLHSDKPELDSNDADEDEDDYVYHVAMVSDILTPRVSDQYWGVSMPAPRLDAADVILSEDTGSMQGASLEALVYILTDPQPSRTCIGTDDLLDTFLLCFRSFCDPVALAKALISRLEEQQPVGLSNSQRESWPLYRSLVKSRVLRFINTWIDQYWMHEKDRIAGLHIKGFFSPEDEQFEPEERDEIVRKLKEQREVAISLAPSGVSADQSQPEQTVQSSIRVACRQKPIQYKGRLQARVEKLVRRVRQPTPTEDEVLSAKMLDNLISSTDAGMMHILVLNSRELCQQLARQLALFMSEGYLRVVPEDLWYRFGLGHDCDVDTALSAQQAYENALSSWVTGSVLDQTEADTRAAVMTFFIALGLRSHEYHNFSAMRSICDGLTHPCLESLSETRLPLSEPARLSLERLSELNENVDSIVLDGMGISVFPRPTVPAMELYFNQLRTAINAKPLLVSPNSLSPIANMERCFDVTYIVREMEHWHVPYNYPRADHAQAWLLKCLEGAIARDADKESNWMFKQSEAIEQTGRPELTKPNLKLPRLSIPFGKKNTKAEWKEATLFELIPELEPKSSGSL</sequence>
<dbReference type="GO" id="GO:0007265">
    <property type="term" value="P:Ras protein signal transduction"/>
    <property type="evidence" value="ECO:0007669"/>
    <property type="project" value="TreeGrafter"/>
</dbReference>
<dbReference type="GO" id="GO:0005085">
    <property type="term" value="F:guanyl-nucleotide exchange factor activity"/>
    <property type="evidence" value="ECO:0007669"/>
    <property type="project" value="UniProtKB-KW"/>
</dbReference>
<dbReference type="Gene3D" id="1.20.870.10">
    <property type="entry name" value="Son of sevenless (SoS) protein Chain: S domain 1"/>
    <property type="match status" value="1"/>
</dbReference>
<feature type="region of interest" description="Disordered" evidence="3">
    <location>
        <begin position="294"/>
        <end position="346"/>
    </location>
</feature>
<dbReference type="EMBL" id="WHVB01000012">
    <property type="protein sequence ID" value="KAF8478050.1"/>
    <property type="molecule type" value="Genomic_DNA"/>
</dbReference>
<keyword evidence="1 2" id="KW-0344">Guanine-nucleotide releasing factor</keyword>
<evidence type="ECO:0000259" key="5">
    <source>
        <dbReference type="PROSITE" id="PS50212"/>
    </source>
</evidence>
<feature type="compositionally biased region" description="Basic residues" evidence="3">
    <location>
        <begin position="306"/>
        <end position="315"/>
    </location>
</feature>
<dbReference type="SMART" id="SM00147">
    <property type="entry name" value="RasGEF"/>
    <property type="match status" value="1"/>
</dbReference>
<reference evidence="6" key="2">
    <citation type="journal article" date="2020" name="Nat. Commun.">
        <title>Large-scale genome sequencing of mycorrhizal fungi provides insights into the early evolution of symbiotic traits.</title>
        <authorList>
            <person name="Miyauchi S."/>
            <person name="Kiss E."/>
            <person name="Kuo A."/>
            <person name="Drula E."/>
            <person name="Kohler A."/>
            <person name="Sanchez-Garcia M."/>
            <person name="Morin E."/>
            <person name="Andreopoulos B."/>
            <person name="Barry K.W."/>
            <person name="Bonito G."/>
            <person name="Buee M."/>
            <person name="Carver A."/>
            <person name="Chen C."/>
            <person name="Cichocki N."/>
            <person name="Clum A."/>
            <person name="Culley D."/>
            <person name="Crous P.W."/>
            <person name="Fauchery L."/>
            <person name="Girlanda M."/>
            <person name="Hayes R.D."/>
            <person name="Keri Z."/>
            <person name="LaButti K."/>
            <person name="Lipzen A."/>
            <person name="Lombard V."/>
            <person name="Magnuson J."/>
            <person name="Maillard F."/>
            <person name="Murat C."/>
            <person name="Nolan M."/>
            <person name="Ohm R.A."/>
            <person name="Pangilinan J."/>
            <person name="Pereira M.F."/>
            <person name="Perotto S."/>
            <person name="Peter M."/>
            <person name="Pfister S."/>
            <person name="Riley R."/>
            <person name="Sitrit Y."/>
            <person name="Stielow J.B."/>
            <person name="Szollosi G."/>
            <person name="Zifcakova L."/>
            <person name="Stursova M."/>
            <person name="Spatafora J.W."/>
            <person name="Tedersoo L."/>
            <person name="Vaario L.M."/>
            <person name="Yamada A."/>
            <person name="Yan M."/>
            <person name="Wang P."/>
            <person name="Xu J."/>
            <person name="Bruns T."/>
            <person name="Baldrian P."/>
            <person name="Vilgalys R."/>
            <person name="Dunand C."/>
            <person name="Henrissat B."/>
            <person name="Grigoriev I.V."/>
            <person name="Hibbett D."/>
            <person name="Nagy L.G."/>
            <person name="Martin F.M."/>
        </authorList>
    </citation>
    <scope>NUCLEOTIDE SEQUENCE</scope>
    <source>
        <strain evidence="6">Prilba</strain>
    </source>
</reference>
<dbReference type="AlphaFoldDB" id="A0A9P5MT60"/>
<gene>
    <name evidence="6" type="ORF">DFH94DRAFT_77798</name>
</gene>
<dbReference type="InterPro" id="IPR036964">
    <property type="entry name" value="RASGEF_cat_dom_sf"/>
</dbReference>
<reference evidence="6" key="1">
    <citation type="submission" date="2019-10" db="EMBL/GenBank/DDBJ databases">
        <authorList>
            <consortium name="DOE Joint Genome Institute"/>
            <person name="Kuo A."/>
            <person name="Miyauchi S."/>
            <person name="Kiss E."/>
            <person name="Drula E."/>
            <person name="Kohler A."/>
            <person name="Sanchez-Garcia M."/>
            <person name="Andreopoulos B."/>
            <person name="Barry K.W."/>
            <person name="Bonito G."/>
            <person name="Buee M."/>
            <person name="Carver A."/>
            <person name="Chen C."/>
            <person name="Cichocki N."/>
            <person name="Clum A."/>
            <person name="Culley D."/>
            <person name="Crous P.W."/>
            <person name="Fauchery L."/>
            <person name="Girlanda M."/>
            <person name="Hayes R."/>
            <person name="Keri Z."/>
            <person name="LaButti K."/>
            <person name="Lipzen A."/>
            <person name="Lombard V."/>
            <person name="Magnuson J."/>
            <person name="Maillard F."/>
            <person name="Morin E."/>
            <person name="Murat C."/>
            <person name="Nolan M."/>
            <person name="Ohm R."/>
            <person name="Pangilinan J."/>
            <person name="Pereira M."/>
            <person name="Perotto S."/>
            <person name="Peter M."/>
            <person name="Riley R."/>
            <person name="Sitrit Y."/>
            <person name="Stielow B."/>
            <person name="Szollosi G."/>
            <person name="Zifcakova L."/>
            <person name="Stursova M."/>
            <person name="Spatafora J.W."/>
            <person name="Tedersoo L."/>
            <person name="Vaario L.-M."/>
            <person name="Yamada A."/>
            <person name="Yan M."/>
            <person name="Wang P."/>
            <person name="Xu J."/>
            <person name="Bruns T."/>
            <person name="Baldrian P."/>
            <person name="Vilgalys R."/>
            <person name="Henrissat B."/>
            <person name="Grigoriev I.V."/>
            <person name="Hibbett D."/>
            <person name="Nagy L.G."/>
            <person name="Martin F.M."/>
        </authorList>
    </citation>
    <scope>NUCLEOTIDE SEQUENCE</scope>
    <source>
        <strain evidence="6">Prilba</strain>
    </source>
</reference>
<dbReference type="PANTHER" id="PTHR23113:SF368">
    <property type="entry name" value="CELL DIVISION CONTROL PROTEIN 25"/>
    <property type="match status" value="1"/>
</dbReference>
<dbReference type="InterPro" id="IPR001895">
    <property type="entry name" value="RASGEF_cat_dom"/>
</dbReference>
<dbReference type="Pfam" id="PF00618">
    <property type="entry name" value="RasGEF_N"/>
    <property type="match status" value="1"/>
</dbReference>
<dbReference type="InterPro" id="IPR008937">
    <property type="entry name" value="Ras-like_GEF"/>
</dbReference>
<dbReference type="OrthoDB" id="546434at2759"/>